<evidence type="ECO:0000313" key="2">
    <source>
        <dbReference type="EMBL" id="KAF7771602.1"/>
    </source>
</evidence>
<evidence type="ECO:0000313" key="3">
    <source>
        <dbReference type="Proteomes" id="UP000629468"/>
    </source>
</evidence>
<feature type="compositionally biased region" description="Low complexity" evidence="1">
    <location>
        <begin position="306"/>
        <end position="317"/>
    </location>
</feature>
<protein>
    <submittedName>
        <fullName evidence="2">Uncharacterized protein</fullName>
    </submittedName>
</protein>
<feature type="compositionally biased region" description="Polar residues" evidence="1">
    <location>
        <begin position="279"/>
        <end position="305"/>
    </location>
</feature>
<dbReference type="EMBL" id="JABXXO010000008">
    <property type="protein sequence ID" value="KAF7771602.1"/>
    <property type="molecule type" value="Genomic_DNA"/>
</dbReference>
<dbReference type="Proteomes" id="UP000629468">
    <property type="component" value="Unassembled WGS sequence"/>
</dbReference>
<reference evidence="2 3" key="1">
    <citation type="journal article" name="Sci. Rep.">
        <title>Telomere-to-telomere assembled and centromere annotated genomes of the two main subspecies of the button mushroom Agaricus bisporus reveal especially polymorphic chromosome ends.</title>
        <authorList>
            <person name="Sonnenberg A.S.M."/>
            <person name="Sedaghat-Telgerd N."/>
            <person name="Lavrijssen B."/>
            <person name="Ohm R.A."/>
            <person name="Hendrickx P.M."/>
            <person name="Scholtmeijer K."/>
            <person name="Baars J.J.P."/>
            <person name="van Peer A."/>
        </authorList>
    </citation>
    <scope>NUCLEOTIDE SEQUENCE [LARGE SCALE GENOMIC DNA]</scope>
    <source>
        <strain evidence="2 3">H119_p4</strain>
    </source>
</reference>
<feature type="compositionally biased region" description="Low complexity" evidence="1">
    <location>
        <begin position="102"/>
        <end position="126"/>
    </location>
</feature>
<accession>A0A8H7KG50</accession>
<organism evidence="2 3">
    <name type="scientific">Agaricus bisporus var. burnettii</name>
    <dbReference type="NCBI Taxonomy" id="192524"/>
    <lineage>
        <taxon>Eukaryota</taxon>
        <taxon>Fungi</taxon>
        <taxon>Dikarya</taxon>
        <taxon>Basidiomycota</taxon>
        <taxon>Agaricomycotina</taxon>
        <taxon>Agaricomycetes</taxon>
        <taxon>Agaricomycetidae</taxon>
        <taxon>Agaricales</taxon>
        <taxon>Agaricineae</taxon>
        <taxon>Agaricaceae</taxon>
        <taxon>Agaricus</taxon>
    </lineage>
</organism>
<feature type="compositionally biased region" description="Polar residues" evidence="1">
    <location>
        <begin position="318"/>
        <end position="338"/>
    </location>
</feature>
<proteinExistence type="predicted"/>
<dbReference type="AlphaFoldDB" id="A0A8H7KG50"/>
<name>A0A8H7KG50_AGABI</name>
<comment type="caution">
    <text evidence="2">The sequence shown here is derived from an EMBL/GenBank/DDBJ whole genome shotgun (WGS) entry which is preliminary data.</text>
</comment>
<feature type="region of interest" description="Disordered" evidence="1">
    <location>
        <begin position="86"/>
        <end position="166"/>
    </location>
</feature>
<feature type="compositionally biased region" description="Polar residues" evidence="1">
    <location>
        <begin position="345"/>
        <end position="354"/>
    </location>
</feature>
<feature type="region of interest" description="Disordered" evidence="1">
    <location>
        <begin position="1"/>
        <end position="20"/>
    </location>
</feature>
<evidence type="ECO:0000256" key="1">
    <source>
        <dbReference type="SAM" id="MobiDB-lite"/>
    </source>
</evidence>
<feature type="compositionally biased region" description="Low complexity" evidence="1">
    <location>
        <begin position="141"/>
        <end position="165"/>
    </location>
</feature>
<feature type="region of interest" description="Disordered" evidence="1">
    <location>
        <begin position="279"/>
        <end position="398"/>
    </location>
</feature>
<gene>
    <name evidence="2" type="ORF">Agabi119p4_5913</name>
</gene>
<sequence length="398" mass="41904">MPYLDTSVLPGQPTPFSPLDDHERELRKKAVQKFIARAEISMVTRALRARLSYASYKAIHNVPHLPLRELEGQLLSQNQATSLNRSIAAKRKSAATSTGHYNNPSLSPSSASGAGASAARNRGAGNMAPPPSVTSPRTHHSAASGASPSAGNRSSTTSRRGSITGQTLYTSILAPSTQMARTVHNARDPPLPASSRPAPSPRVRTIKPSPKSATNSSRTHSKAKQPDKKNVASPSRRKNKRASLDKGKSKKQSHGLDADGDVDMKAAATLTSLLLNHRSSMHGTAHSPRSSMDGSETGSTSYSHYAQSSARSTTATSPPGSISSAVTMVGTGSSYRQQTPPPSQAGVNAQQTTPRPAPTDNEAADLMLFLATSPSPARPTPQPRDPSTYRSLGAALQM</sequence>
<feature type="region of interest" description="Disordered" evidence="1">
    <location>
        <begin position="179"/>
        <end position="260"/>
    </location>
</feature>